<comment type="caution">
    <text evidence="2">The sequence shown here is derived from an EMBL/GenBank/DDBJ whole genome shotgun (WGS) entry which is preliminary data.</text>
</comment>
<keyword evidence="3" id="KW-1185">Reference proteome</keyword>
<evidence type="ECO:0000256" key="1">
    <source>
        <dbReference type="SAM" id="MobiDB-lite"/>
    </source>
</evidence>
<dbReference type="EMBL" id="CAXAMM010039340">
    <property type="protein sequence ID" value="CAK9085735.1"/>
    <property type="molecule type" value="Genomic_DNA"/>
</dbReference>
<dbReference type="Proteomes" id="UP001642464">
    <property type="component" value="Unassembled WGS sequence"/>
</dbReference>
<feature type="region of interest" description="Disordered" evidence="1">
    <location>
        <begin position="831"/>
        <end position="852"/>
    </location>
</feature>
<name>A0ABP0QE41_9DINO</name>
<feature type="region of interest" description="Disordered" evidence="1">
    <location>
        <begin position="903"/>
        <end position="929"/>
    </location>
</feature>
<feature type="compositionally biased region" description="Basic and acidic residues" evidence="1">
    <location>
        <begin position="910"/>
        <end position="920"/>
    </location>
</feature>
<gene>
    <name evidence="2" type="ORF">SCF082_LOCUS40597</name>
</gene>
<evidence type="ECO:0000313" key="2">
    <source>
        <dbReference type="EMBL" id="CAK9085735.1"/>
    </source>
</evidence>
<accession>A0ABP0QE41</accession>
<proteinExistence type="predicted"/>
<feature type="region of interest" description="Disordered" evidence="1">
    <location>
        <begin position="733"/>
        <end position="760"/>
    </location>
</feature>
<organism evidence="2 3">
    <name type="scientific">Durusdinium trenchii</name>
    <dbReference type="NCBI Taxonomy" id="1381693"/>
    <lineage>
        <taxon>Eukaryota</taxon>
        <taxon>Sar</taxon>
        <taxon>Alveolata</taxon>
        <taxon>Dinophyceae</taxon>
        <taxon>Suessiales</taxon>
        <taxon>Symbiodiniaceae</taxon>
        <taxon>Durusdinium</taxon>
    </lineage>
</organism>
<reference evidence="2 3" key="1">
    <citation type="submission" date="2024-02" db="EMBL/GenBank/DDBJ databases">
        <authorList>
            <person name="Chen Y."/>
            <person name="Shah S."/>
            <person name="Dougan E. K."/>
            <person name="Thang M."/>
            <person name="Chan C."/>
        </authorList>
    </citation>
    <scope>NUCLEOTIDE SEQUENCE [LARGE SCALE GENOMIC DNA]</scope>
</reference>
<sequence>MASSLSLVLNCPAVGIQSSWVVRLGDIEDGEDLKACIADFRTALHSKGLVTVEKEGEMSSGQELLLEGLLFQRLAEWKEKLRRCQQVEEEKQNWETTLQAIRVEYIREIEMYRLKLRYLERGKEPPDQRASSMGRFKAASVQTEMQSPFQEVLSLWEKSFDLQQRLDAVHRRNMAFEAVEDCVFTLQRAVMEDERRNSSLEKAFLEAVEAFTWKTLALHEAASMASFALQGRDIMALDRSELCPWSSSLPVARHELREMISSQSVEELEAIAKGEDRVRTEQHVLQLRRMVRSLQNLSDGDPGTVSSKKQHSVHGCVAAMILDDMEDEPELPEPGRFAQSLSHPQLDTIRKALASAKALNETLDLVKSVSQRWPSGPTSREATISLPLREVCISLPEDTEKEAKDFQAFLSSDNEDEPFEAVPSLRDQGPKTPVPVISILPANEVDAFANTAELAELPKEMSEHILEATEAEDYGAEVTQDLRRLEESMRQVGDCRREVKADSRWNDFTDYRGNVPVADASTMTPPSLLLSLLKSKEVAWTSVPLGSEKDFQWSLMPVLAQTDEAKTLELPSAGDVEAGLKRIESKMLEEENKRSALPPHVLAGQAPGTTWPSISPVAWSRIGGGLELARLTSEPRAYCAQRRVSRPAPPPAPVEEQALEEIDLKPITSAISYIKIAKPEVEQVPRKRKARREEREMKVVEQTEQDLSKQDVQDLQSLQDLHDLQQVQVKAQEEDLKAPPHHEFQQGRRPKRRLHTLEQQRDDKVVQQWLTRLRQPLAAVAKIEDLMKQEQTEQTLRHEPSCISGSAASDKEDEQYRRRFSRESIQSEMFFDEPPTEPNSRPSTAVITRPNSATPCANRGWSGAAARRAIEVRHCTVDDEAAMRPQSAPAEGQFLPRAPAFIARPLRRVGRPESSRESRPRPATADRALHMAYVFHRPVSAKA</sequence>
<feature type="compositionally biased region" description="Basic and acidic residues" evidence="1">
    <location>
        <begin position="733"/>
        <end position="746"/>
    </location>
</feature>
<feature type="region of interest" description="Disordered" evidence="1">
    <location>
        <begin position="684"/>
        <end position="711"/>
    </location>
</feature>
<feature type="region of interest" description="Disordered" evidence="1">
    <location>
        <begin position="792"/>
        <end position="816"/>
    </location>
</feature>
<evidence type="ECO:0000313" key="3">
    <source>
        <dbReference type="Proteomes" id="UP001642464"/>
    </source>
</evidence>
<protein>
    <submittedName>
        <fullName evidence="2">Uncharacterized protein</fullName>
    </submittedName>
</protein>
<feature type="compositionally biased region" description="Polar residues" evidence="1">
    <location>
        <begin position="838"/>
        <end position="852"/>
    </location>
</feature>